<reference evidence="9 12" key="3">
    <citation type="submission" date="2018-08" db="EMBL/GenBank/DDBJ databases">
        <title>Complete genome of the Arcobacter marinus type strain JCM 15502.</title>
        <authorList>
            <person name="Miller W.G."/>
            <person name="Yee E."/>
            <person name="Huynh S."/>
            <person name="Parker C.T."/>
        </authorList>
    </citation>
    <scope>NUCLEOTIDE SEQUENCE [LARGE SCALE GENOMIC DNA]</scope>
    <source>
        <strain evidence="9 12">JCM 15502</strain>
    </source>
</reference>
<dbReference type="Pfam" id="PF22692">
    <property type="entry name" value="LlgE_F_G_D1"/>
    <property type="match status" value="1"/>
</dbReference>
<feature type="coiled-coil region" evidence="5">
    <location>
        <begin position="192"/>
        <end position="219"/>
    </location>
</feature>
<evidence type="ECO:0000259" key="8">
    <source>
        <dbReference type="Pfam" id="PF22692"/>
    </source>
</evidence>
<name>A0A347TMZ2_9BACT</name>
<dbReference type="SUPFAM" id="SSF117143">
    <property type="entry name" value="Flagellar hook protein flgE"/>
    <property type="match status" value="2"/>
</dbReference>
<keyword evidence="9" id="KW-0966">Cell projection</keyword>
<dbReference type="Proteomes" id="UP000264693">
    <property type="component" value="Chromosome"/>
</dbReference>
<feature type="domain" description="Flagellar hook protein FlgE/F/G-like D1" evidence="8">
    <location>
        <begin position="78"/>
        <end position="129"/>
    </location>
</feature>
<dbReference type="InterPro" id="IPR037925">
    <property type="entry name" value="FlgE/F/G-like"/>
</dbReference>
<keyword evidence="9" id="KW-0282">Flagellum</keyword>
<dbReference type="GO" id="GO:0009425">
    <property type="term" value="C:bacterial-type flagellum basal body"/>
    <property type="evidence" value="ECO:0007669"/>
    <property type="project" value="UniProtKB-SubCell"/>
</dbReference>
<protein>
    <recommendedName>
        <fullName evidence="4">Flagellar hook protein FlgE</fullName>
    </recommendedName>
</protein>
<dbReference type="InterPro" id="IPR010930">
    <property type="entry name" value="Flg_bb/hook_C_dom"/>
</dbReference>
<evidence type="ECO:0000259" key="7">
    <source>
        <dbReference type="Pfam" id="PF06429"/>
    </source>
</evidence>
<dbReference type="PANTHER" id="PTHR30435">
    <property type="entry name" value="FLAGELLAR PROTEIN"/>
    <property type="match status" value="1"/>
</dbReference>
<evidence type="ECO:0000313" key="9">
    <source>
        <dbReference type="EMBL" id="AXX87970.1"/>
    </source>
</evidence>
<dbReference type="KEGG" id="amar:AMRN_2258"/>
<dbReference type="Pfam" id="PF06429">
    <property type="entry name" value="Flg_bbr_C"/>
    <property type="match status" value="1"/>
</dbReference>
<evidence type="ECO:0000256" key="5">
    <source>
        <dbReference type="SAM" id="Coils"/>
    </source>
</evidence>
<accession>A0A347TMZ2</accession>
<comment type="similarity">
    <text evidence="2 4">Belongs to the flagella basal body rod proteins family.</text>
</comment>
<dbReference type="NCBIfam" id="TIGR03506">
    <property type="entry name" value="FlgEFG_subfam"/>
    <property type="match status" value="1"/>
</dbReference>
<reference evidence="11" key="1">
    <citation type="submission" date="2017-09" db="EMBL/GenBank/DDBJ databases">
        <title>Arcobacter canalis sp. nov., a new species isolated from a water canal contaminated with urban sewage.</title>
        <authorList>
            <person name="Perez-Cataluna A."/>
            <person name="Salas-Masso N."/>
            <person name="Figueras M.J."/>
        </authorList>
    </citation>
    <scope>NUCLEOTIDE SEQUENCE [LARGE SCALE GENOMIC DNA]</scope>
    <source>
        <strain evidence="11">CECT 7727</strain>
    </source>
</reference>
<evidence type="ECO:0000256" key="4">
    <source>
        <dbReference type="RuleBase" id="RU362116"/>
    </source>
</evidence>
<evidence type="ECO:0000313" key="10">
    <source>
        <dbReference type="EMBL" id="PHO16020.1"/>
    </source>
</evidence>
<dbReference type="InterPro" id="IPR053967">
    <property type="entry name" value="LlgE_F_G-like_D1"/>
</dbReference>
<evidence type="ECO:0000256" key="2">
    <source>
        <dbReference type="ARBA" id="ARBA00009677"/>
    </source>
</evidence>
<dbReference type="GO" id="GO:0005829">
    <property type="term" value="C:cytosol"/>
    <property type="evidence" value="ECO:0007669"/>
    <property type="project" value="TreeGrafter"/>
</dbReference>
<dbReference type="EMBL" id="CP032101">
    <property type="protein sequence ID" value="AXX87970.1"/>
    <property type="molecule type" value="Genomic_DNA"/>
</dbReference>
<dbReference type="RefSeq" id="WP_099310409.1">
    <property type="nucleotide sequence ID" value="NZ_CP032101.1"/>
</dbReference>
<evidence type="ECO:0000256" key="1">
    <source>
        <dbReference type="ARBA" id="ARBA00004117"/>
    </source>
</evidence>
<evidence type="ECO:0000256" key="3">
    <source>
        <dbReference type="ARBA" id="ARBA00023143"/>
    </source>
</evidence>
<dbReference type="AlphaFoldDB" id="A0A347TMZ2"/>
<reference evidence="10" key="2">
    <citation type="submission" date="2017-09" db="EMBL/GenBank/DDBJ databases">
        <authorList>
            <person name="Perez-Cataluna A."/>
            <person name="Figueras M.J."/>
            <person name="Salas-Masso N."/>
        </authorList>
    </citation>
    <scope>NUCLEOTIDE SEQUENCE</scope>
    <source>
        <strain evidence="10">CECT 7727</strain>
    </source>
</reference>
<dbReference type="InterPro" id="IPR020013">
    <property type="entry name" value="Flagellar_FlgE/F/G"/>
</dbReference>
<keyword evidence="5" id="KW-0175">Coiled coil</keyword>
<dbReference type="GO" id="GO:0071978">
    <property type="term" value="P:bacterial-type flagellum-dependent swarming motility"/>
    <property type="evidence" value="ECO:0007669"/>
    <property type="project" value="TreeGrafter"/>
</dbReference>
<sequence>MIGALWTGISGLSSQQTALDNESNNIANVNTIGYKSSRISFADQMYQDRIGKGSKILDAEKLYVQGNLKLTGVNYDMALSGDGFFTVKNKTQGGTSESFYTRAGNFRMGDNGTLQDAAGNEVQGWAMRPLDTETDVISTNPNATLFTDDYSELLGSRIIRHDTYVETITAKATDYVTTTRADASDAFSGTGLKNKAAKLNDIEVLKKEYTRRLQDLKNTPDGPSATSISQKSQIRFEGDILRGEGHQISITIDGTKIAQKFISTNATDDFITSLVDFAGGDTGNSVVAGSGTTTITNTITAANNTRYSMTIDGTEVHYDSDTDATMQEILDGLENAINTNETLTSSTNPPTGITKNNGTGTIAVTFGSNATATEATYASSVTEDYDLVASKIATYKALADEISFRIPGMVAYNVIDPVTATAVDQGKFEEKDTFNATTNPLDVYKGMIEIKSLIPGQDFIINSVQEMSSSTTVSGEVNDTLSRTKAQSGTGVGALESIQDALARAITGNQRNVYAPADLATLGTGIDHTLDFSIYDPTLKKNIEFSLTLDGTSGGGDITNVDEMVAAIQNGGNPTDTPKQVQFNNYFKVENVNGNLVISTKDSKYDLEFSTTLTDTVNSIVKDKNADYSGRKGAGAEFLEITNTIEQTSTQNSLQLKLDALNISNSPFGEFNIDQSGLITMKQGGVDFAIGQVSIALFNNQRGLLPSGDNLLAKTNESGDPIYNTNNSKTAKIEGKTLELSTADLSESLVNLMVFQRAFEANAKSITTSDQLLNTLINLKR</sequence>
<organism evidence="9 12">
    <name type="scientific">Malaciobacter marinus</name>
    <dbReference type="NCBI Taxonomy" id="505249"/>
    <lineage>
        <taxon>Bacteria</taxon>
        <taxon>Pseudomonadati</taxon>
        <taxon>Campylobacterota</taxon>
        <taxon>Epsilonproteobacteria</taxon>
        <taxon>Campylobacterales</taxon>
        <taxon>Arcobacteraceae</taxon>
        <taxon>Malaciobacter</taxon>
    </lineage>
</organism>
<comment type="function">
    <text evidence="4">A flexible structure which links the flagellar filament to the drive apparatus in the basal body.</text>
</comment>
<comment type="subcellular location">
    <subcellularLocation>
        <location evidence="1 4">Bacterial flagellum basal body</location>
    </subcellularLocation>
</comment>
<keyword evidence="9" id="KW-0969">Cilium</keyword>
<gene>
    <name evidence="9" type="primary">flgE2</name>
    <name evidence="9" type="ORF">AMRN_2258</name>
    <name evidence="10" type="ORF">CPH92_03565</name>
</gene>
<dbReference type="PANTHER" id="PTHR30435:SF1">
    <property type="entry name" value="FLAGELLAR HOOK PROTEIN FLGE"/>
    <property type="match status" value="1"/>
</dbReference>
<dbReference type="GO" id="GO:0009424">
    <property type="term" value="C:bacterial-type flagellum hook"/>
    <property type="evidence" value="ECO:0007669"/>
    <property type="project" value="TreeGrafter"/>
</dbReference>
<dbReference type="Proteomes" id="UP000224740">
    <property type="component" value="Unassembled WGS sequence"/>
</dbReference>
<dbReference type="EMBL" id="NXAO01000015">
    <property type="protein sequence ID" value="PHO16020.1"/>
    <property type="molecule type" value="Genomic_DNA"/>
</dbReference>
<keyword evidence="11" id="KW-1185">Reference proteome</keyword>
<feature type="domain" description="Flagellar basal-body/hook protein C-terminal" evidence="7">
    <location>
        <begin position="737"/>
        <end position="779"/>
    </location>
</feature>
<evidence type="ECO:0000313" key="12">
    <source>
        <dbReference type="Proteomes" id="UP000264693"/>
    </source>
</evidence>
<keyword evidence="3 4" id="KW-0975">Bacterial flagellum</keyword>
<evidence type="ECO:0000313" key="11">
    <source>
        <dbReference type="Proteomes" id="UP000224740"/>
    </source>
</evidence>
<dbReference type="Pfam" id="PF00460">
    <property type="entry name" value="Flg_bb_rod"/>
    <property type="match status" value="1"/>
</dbReference>
<proteinExistence type="inferred from homology"/>
<feature type="domain" description="Flagellar basal body rod protein N-terminal" evidence="6">
    <location>
        <begin position="7"/>
        <end position="35"/>
    </location>
</feature>
<evidence type="ECO:0000259" key="6">
    <source>
        <dbReference type="Pfam" id="PF00460"/>
    </source>
</evidence>
<dbReference type="InterPro" id="IPR001444">
    <property type="entry name" value="Flag_bb_rod_N"/>
</dbReference>